<keyword evidence="1" id="KW-0812">Transmembrane</keyword>
<protein>
    <submittedName>
        <fullName evidence="2">Uncharacterized protein</fullName>
    </submittedName>
</protein>
<name>A0ABY1PGX8_9BACT</name>
<comment type="caution">
    <text evidence="2">The sequence shown here is derived from an EMBL/GenBank/DDBJ whole genome shotgun (WGS) entry which is preliminary data.</text>
</comment>
<feature type="transmembrane region" description="Helical" evidence="1">
    <location>
        <begin position="6"/>
        <end position="23"/>
    </location>
</feature>
<dbReference type="Proteomes" id="UP001157915">
    <property type="component" value="Unassembled WGS sequence"/>
</dbReference>
<reference evidence="2 3" key="1">
    <citation type="submission" date="2017-05" db="EMBL/GenBank/DDBJ databases">
        <authorList>
            <person name="Varghese N."/>
            <person name="Submissions S."/>
        </authorList>
    </citation>
    <scope>NUCLEOTIDE SEQUENCE [LARGE SCALE GENOMIC DNA]</scope>
    <source>
        <strain evidence="2 3">DSM 15360</strain>
    </source>
</reference>
<gene>
    <name evidence="2" type="ORF">SAMN06265367_109101</name>
</gene>
<accession>A0ABY1PGX8</accession>
<keyword evidence="3" id="KW-1185">Reference proteome</keyword>
<evidence type="ECO:0000313" key="2">
    <source>
        <dbReference type="EMBL" id="SMP34128.1"/>
    </source>
</evidence>
<dbReference type="RefSeq" id="WP_283414548.1">
    <property type="nucleotide sequence ID" value="NZ_FXUA01000009.1"/>
</dbReference>
<evidence type="ECO:0000313" key="3">
    <source>
        <dbReference type="Proteomes" id="UP001157915"/>
    </source>
</evidence>
<dbReference type="EMBL" id="FXUA01000009">
    <property type="protein sequence ID" value="SMP34128.1"/>
    <property type="molecule type" value="Genomic_DNA"/>
</dbReference>
<keyword evidence="1" id="KW-0472">Membrane</keyword>
<proteinExistence type="predicted"/>
<organism evidence="2 3">
    <name type="scientific">Algoriphagus winogradskyi</name>
    <dbReference type="NCBI Taxonomy" id="237017"/>
    <lineage>
        <taxon>Bacteria</taxon>
        <taxon>Pseudomonadati</taxon>
        <taxon>Bacteroidota</taxon>
        <taxon>Cytophagia</taxon>
        <taxon>Cytophagales</taxon>
        <taxon>Cyclobacteriaceae</taxon>
        <taxon>Algoriphagus</taxon>
    </lineage>
</organism>
<keyword evidence="1" id="KW-1133">Transmembrane helix</keyword>
<evidence type="ECO:0000256" key="1">
    <source>
        <dbReference type="SAM" id="Phobius"/>
    </source>
</evidence>
<sequence>MDISQFLYNFASILISLLILYIFKGFLPKYFEAKGANQATKEDIGEITSIVENVKYDLLEQMELLKAKTSFRNEHILNLKNAERDAIFSFNKHISAWIYFLIRFKFSQYNLNNYKDLKLVFGELSRRQYECDLAEAHLTLFIHDKEFVNLKYNLIISIINHERIIENSINEIFFLFSKCDLELEHETDSHECSIIRGNLNKKLLQLIEASRVNSLEKYKEVNKFYVQMTELINKRLKQLEDDEINIHKSSSSEAQTLT</sequence>